<sequence>MTKLTHLLLGTTTIGVMLWGISSVGAQSLDDIQLAQMMHGDKMQSQGAPAQAPGVPAQTMPGMPMPGTQGQGMQGQGMGDHGMKPPQSSMPGMQGSVGQGQSGGMGSGGMQMMGCGMMGSGSNAGMPGQAGGMMNMQGGSPMMQMMRVRSGDMPTDRIEGRIAYLHAELRITEAQMAAWKEVAAALRANAKRLTEAKPDEGQRANASMLERADAQERLLVVRLETIRALKIATAKLYPMLDEAQKRSAEELMAPYLGIS</sequence>
<organism evidence="2 3">
    <name type="scientific">Reyranella aquatilis</name>
    <dbReference type="NCBI Taxonomy" id="2035356"/>
    <lineage>
        <taxon>Bacteria</taxon>
        <taxon>Pseudomonadati</taxon>
        <taxon>Pseudomonadota</taxon>
        <taxon>Alphaproteobacteria</taxon>
        <taxon>Hyphomicrobiales</taxon>
        <taxon>Reyranellaceae</taxon>
        <taxon>Reyranella</taxon>
    </lineage>
</organism>
<accession>A0ABS8KWT9</accession>
<dbReference type="InterPro" id="IPR012899">
    <property type="entry name" value="LTXXQ"/>
</dbReference>
<evidence type="ECO:0000313" key="3">
    <source>
        <dbReference type="Proteomes" id="UP001198862"/>
    </source>
</evidence>
<name>A0ABS8KWT9_9HYPH</name>
<gene>
    <name evidence="2" type="ORF">LJ725_16390</name>
</gene>
<dbReference type="Pfam" id="PF07813">
    <property type="entry name" value="LTXXQ"/>
    <property type="match status" value="1"/>
</dbReference>
<evidence type="ECO:0000256" key="1">
    <source>
        <dbReference type="SAM" id="MobiDB-lite"/>
    </source>
</evidence>
<keyword evidence="3" id="KW-1185">Reference proteome</keyword>
<reference evidence="2 3" key="1">
    <citation type="submission" date="2021-11" db="EMBL/GenBank/DDBJ databases">
        <authorList>
            <person name="Lee D.-H."/>
            <person name="Kim S.-B."/>
        </authorList>
    </citation>
    <scope>NUCLEOTIDE SEQUENCE [LARGE SCALE GENOMIC DNA]</scope>
    <source>
        <strain evidence="2 3">KCTC 52223</strain>
    </source>
</reference>
<feature type="region of interest" description="Disordered" evidence="1">
    <location>
        <begin position="68"/>
        <end position="104"/>
    </location>
</feature>
<feature type="compositionally biased region" description="Gly residues" evidence="1">
    <location>
        <begin position="95"/>
        <end position="104"/>
    </location>
</feature>
<dbReference type="EMBL" id="JAJISD010000007">
    <property type="protein sequence ID" value="MCC8430555.1"/>
    <property type="molecule type" value="Genomic_DNA"/>
</dbReference>
<protein>
    <submittedName>
        <fullName evidence="2">Spy/CpxP family protein refolding chaperone</fullName>
    </submittedName>
</protein>
<feature type="compositionally biased region" description="Gly residues" evidence="1">
    <location>
        <begin position="69"/>
        <end position="80"/>
    </location>
</feature>
<dbReference type="Proteomes" id="UP001198862">
    <property type="component" value="Unassembled WGS sequence"/>
</dbReference>
<comment type="caution">
    <text evidence="2">The sequence shown here is derived from an EMBL/GenBank/DDBJ whole genome shotgun (WGS) entry which is preliminary data.</text>
</comment>
<evidence type="ECO:0000313" key="2">
    <source>
        <dbReference type="EMBL" id="MCC8430555.1"/>
    </source>
</evidence>
<proteinExistence type="predicted"/>
<dbReference type="RefSeq" id="WP_230551720.1">
    <property type="nucleotide sequence ID" value="NZ_JAJISD010000007.1"/>
</dbReference>